<dbReference type="Gene3D" id="3.30.70.2530">
    <property type="match status" value="1"/>
</dbReference>
<dbReference type="Pfam" id="PF01565">
    <property type="entry name" value="FAD_binding_4"/>
    <property type="match status" value="1"/>
</dbReference>
<dbReference type="GO" id="GO:0080049">
    <property type="term" value="F:L-gulono-1,4-lactone dehydrogenase activity"/>
    <property type="evidence" value="ECO:0007669"/>
    <property type="project" value="TreeGrafter"/>
</dbReference>
<evidence type="ECO:0000256" key="2">
    <source>
        <dbReference type="ARBA" id="ARBA00023002"/>
    </source>
</evidence>
<dbReference type="SUPFAM" id="SSF56176">
    <property type="entry name" value="FAD-binding/transporter-associated domain-like"/>
    <property type="match status" value="1"/>
</dbReference>
<reference evidence="4 5" key="1">
    <citation type="submission" date="2019-05" db="EMBL/GenBank/DDBJ databases">
        <authorList>
            <person name="Narsing Rao M.P."/>
            <person name="Li W.J."/>
        </authorList>
    </citation>
    <scope>NUCLEOTIDE SEQUENCE [LARGE SCALE GENOMIC DNA]</scope>
    <source>
        <strain evidence="4 5">SYSU_K30003</strain>
    </source>
</reference>
<accession>A0A5R9GH41</accession>
<dbReference type="InterPro" id="IPR007173">
    <property type="entry name" value="ALO_C"/>
</dbReference>
<dbReference type="InterPro" id="IPR006094">
    <property type="entry name" value="Oxid_FAD_bind_N"/>
</dbReference>
<dbReference type="GO" id="GO:0003885">
    <property type="term" value="F:D-arabinono-1,4-lactone oxidase activity"/>
    <property type="evidence" value="ECO:0007669"/>
    <property type="project" value="InterPro"/>
</dbReference>
<evidence type="ECO:0000259" key="3">
    <source>
        <dbReference type="PROSITE" id="PS51387"/>
    </source>
</evidence>
<evidence type="ECO:0000313" key="5">
    <source>
        <dbReference type="Proteomes" id="UP000309676"/>
    </source>
</evidence>
<dbReference type="GO" id="GO:0071949">
    <property type="term" value="F:FAD binding"/>
    <property type="evidence" value="ECO:0007669"/>
    <property type="project" value="InterPro"/>
</dbReference>
<proteinExistence type="predicted"/>
<dbReference type="Gene3D" id="3.30.465.10">
    <property type="match status" value="1"/>
</dbReference>
<dbReference type="EMBL" id="VCIW01000004">
    <property type="protein sequence ID" value="TLS52664.1"/>
    <property type="molecule type" value="Genomic_DNA"/>
</dbReference>
<dbReference type="PROSITE" id="PS51387">
    <property type="entry name" value="FAD_PCMH"/>
    <property type="match status" value="1"/>
</dbReference>
<dbReference type="GO" id="GO:0016020">
    <property type="term" value="C:membrane"/>
    <property type="evidence" value="ECO:0007669"/>
    <property type="project" value="InterPro"/>
</dbReference>
<sequence>MHYEKNWAGNYIYNAAEAYVPDRVDQVQEFVASRSRVKALGTRHSFNGIADTTASHLSLRKLNRVIELDRANHRVTVEAGMRYGELCGYLHANGYALHNLASLPHISVAGACATATHGSGDRNRNLAAAVHSLELVQGDGTTVAFAKEDPEHPIEAAVVGLGALGVVVRMTLDVVPAFEMSQEVYEHLPLARLQDDFDAIFSSAYSVSLFTDWKRPSFNQVWLKHKGRAPDERRADFFGATRAGEKLHPVPGSGAEPCTEQLGVPGPWHERMPHFRMEFTPSAGEELQSEYFVSRRDAYAALCALDELRDRISPLLFISEVRTIAADESWMSPCYRQDSVAIHFTWKPNWDAVRVVLPIVEEKLAPFQTRPHWGKLFTMEPGKLQPLYPKLPEFRRLIARCDPEGKFRNDFLETYIIGT</sequence>
<organism evidence="4 5">
    <name type="scientific">Paenibacillus antri</name>
    <dbReference type="NCBI Taxonomy" id="2582848"/>
    <lineage>
        <taxon>Bacteria</taxon>
        <taxon>Bacillati</taxon>
        <taxon>Bacillota</taxon>
        <taxon>Bacilli</taxon>
        <taxon>Bacillales</taxon>
        <taxon>Paenibacillaceae</taxon>
        <taxon>Paenibacillus</taxon>
    </lineage>
</organism>
<dbReference type="Proteomes" id="UP000309676">
    <property type="component" value="Unassembled WGS sequence"/>
</dbReference>
<protein>
    <submittedName>
        <fullName evidence="4">FAD-binding protein</fullName>
    </submittedName>
</protein>
<dbReference type="Pfam" id="PF04030">
    <property type="entry name" value="ALO"/>
    <property type="match status" value="1"/>
</dbReference>
<evidence type="ECO:0000256" key="1">
    <source>
        <dbReference type="ARBA" id="ARBA00022630"/>
    </source>
</evidence>
<dbReference type="AlphaFoldDB" id="A0A5R9GH41"/>
<dbReference type="InterPro" id="IPR036318">
    <property type="entry name" value="FAD-bd_PCMH-like_sf"/>
</dbReference>
<name>A0A5R9GH41_9BACL</name>
<dbReference type="PANTHER" id="PTHR43762:SF1">
    <property type="entry name" value="D-ARABINONO-1,4-LACTONE OXIDASE"/>
    <property type="match status" value="1"/>
</dbReference>
<feature type="domain" description="FAD-binding PCMH-type" evidence="3">
    <location>
        <begin position="11"/>
        <end position="177"/>
    </location>
</feature>
<dbReference type="InterPro" id="IPR016171">
    <property type="entry name" value="Vanillyl_alc_oxidase_C-sub2"/>
</dbReference>
<dbReference type="InterPro" id="IPR016166">
    <property type="entry name" value="FAD-bd_PCMH"/>
</dbReference>
<dbReference type="InterPro" id="IPR010031">
    <property type="entry name" value="FAD_lactone_oxidase-like"/>
</dbReference>
<dbReference type="Gene3D" id="1.10.45.10">
    <property type="entry name" value="Vanillyl-alcohol Oxidase, Chain A, domain 4"/>
    <property type="match status" value="1"/>
</dbReference>
<keyword evidence="2" id="KW-0560">Oxidoreductase</keyword>
<dbReference type="OrthoDB" id="9800184at2"/>
<evidence type="ECO:0000313" key="4">
    <source>
        <dbReference type="EMBL" id="TLS52664.1"/>
    </source>
</evidence>
<gene>
    <name evidence="4" type="ORF">FE782_08520</name>
</gene>
<dbReference type="PANTHER" id="PTHR43762">
    <property type="entry name" value="L-GULONOLACTONE OXIDASE"/>
    <property type="match status" value="1"/>
</dbReference>
<dbReference type="RefSeq" id="WP_138193655.1">
    <property type="nucleotide sequence ID" value="NZ_VCIW01000004.1"/>
</dbReference>
<dbReference type="InterPro" id="IPR016167">
    <property type="entry name" value="FAD-bd_PCMH_sub1"/>
</dbReference>
<comment type="caution">
    <text evidence="4">The sequence shown here is derived from an EMBL/GenBank/DDBJ whole genome shotgun (WGS) entry which is preliminary data.</text>
</comment>
<keyword evidence="5" id="KW-1185">Reference proteome</keyword>
<dbReference type="PIRSF" id="PIRSF000136">
    <property type="entry name" value="LGO_GLO"/>
    <property type="match status" value="1"/>
</dbReference>
<dbReference type="Gene3D" id="3.30.70.2520">
    <property type="match status" value="1"/>
</dbReference>
<dbReference type="Gene3D" id="3.30.43.10">
    <property type="entry name" value="Uridine Diphospho-n-acetylenolpyruvylglucosamine Reductase, domain 2"/>
    <property type="match status" value="1"/>
</dbReference>
<keyword evidence="1" id="KW-0285">Flavoprotein</keyword>
<dbReference type="InterPro" id="IPR016169">
    <property type="entry name" value="FAD-bd_PCMH_sub2"/>
</dbReference>